<name>A0A0S8G529_UNCW3</name>
<evidence type="ECO:0000313" key="2">
    <source>
        <dbReference type="Proteomes" id="UP000051096"/>
    </source>
</evidence>
<dbReference type="Proteomes" id="UP000051096">
    <property type="component" value="Unassembled WGS sequence"/>
</dbReference>
<gene>
    <name evidence="1" type="ORF">AMJ87_13680</name>
</gene>
<dbReference type="EMBL" id="LJUO01000233">
    <property type="protein sequence ID" value="KPK67227.1"/>
    <property type="molecule type" value="Genomic_DNA"/>
</dbReference>
<evidence type="ECO:0000313" key="1">
    <source>
        <dbReference type="EMBL" id="KPK67227.1"/>
    </source>
</evidence>
<reference evidence="1 2" key="1">
    <citation type="journal article" date="2015" name="Microbiome">
        <title>Genomic resolution of linkages in carbon, nitrogen, and sulfur cycling among widespread estuary sediment bacteria.</title>
        <authorList>
            <person name="Baker B.J."/>
            <person name="Lazar C.S."/>
            <person name="Teske A.P."/>
            <person name="Dick G.J."/>
        </authorList>
    </citation>
    <scope>NUCLEOTIDE SEQUENCE [LARGE SCALE GENOMIC DNA]</scope>
    <source>
        <strain evidence="1">SM23_60</strain>
    </source>
</reference>
<proteinExistence type="predicted"/>
<organism evidence="1 2">
    <name type="scientific">candidate division WOR_3 bacterium SM23_60</name>
    <dbReference type="NCBI Taxonomy" id="1703780"/>
    <lineage>
        <taxon>Bacteria</taxon>
        <taxon>Bacteria division WOR-3</taxon>
    </lineage>
</organism>
<sequence length="68" mass="7779">MAVKLRIKLEYCKISKEEGTKLLEKCGFSTQKADEIMQSLPTTITFHSSRERSNAFRLLQNGFNVKLA</sequence>
<accession>A0A0S8G529</accession>
<dbReference type="AlphaFoldDB" id="A0A0S8G529"/>
<comment type="caution">
    <text evidence="1">The sequence shown here is derived from an EMBL/GenBank/DDBJ whole genome shotgun (WGS) entry which is preliminary data.</text>
</comment>
<protein>
    <submittedName>
        <fullName evidence="1">Uncharacterized protein</fullName>
    </submittedName>
</protein>